<sequence>MMKRIKRFSVISVLTLALSASLVPDTAEASTGPWISAPGAGSGCKVRLWTDATTYTKRATTIDFTVEQNGKCGEVTYWGAFEHDGKRGGKYYGYVKGSFKKKTPVKKIKISALGVSGKATGIVSVGVNKKGKGQVAWLNSDRLTIYR</sequence>
<accession>A0A1G6H0K1</accession>
<gene>
    <name evidence="2" type="ORF">SAMN05421737_102222</name>
</gene>
<feature type="chain" id="PRO_5017269190" evidence="1">
    <location>
        <begin position="30"/>
        <end position="147"/>
    </location>
</feature>
<proteinExistence type="predicted"/>
<keyword evidence="1" id="KW-0732">Signal</keyword>
<name>A0A1G6H0K1_9BACI</name>
<dbReference type="RefSeq" id="WP_090774794.1">
    <property type="nucleotide sequence ID" value="NZ_FMYM01000002.1"/>
</dbReference>
<evidence type="ECO:0000313" key="2">
    <source>
        <dbReference type="EMBL" id="SDB87782.1"/>
    </source>
</evidence>
<protein>
    <submittedName>
        <fullName evidence="2">Uncharacterized protein</fullName>
    </submittedName>
</protein>
<organism evidence="2 3">
    <name type="scientific">Shouchella lonarensis</name>
    <dbReference type="NCBI Taxonomy" id="1464122"/>
    <lineage>
        <taxon>Bacteria</taxon>
        <taxon>Bacillati</taxon>
        <taxon>Bacillota</taxon>
        <taxon>Bacilli</taxon>
        <taxon>Bacillales</taxon>
        <taxon>Bacillaceae</taxon>
        <taxon>Shouchella</taxon>
    </lineage>
</organism>
<dbReference type="AlphaFoldDB" id="A0A1G6H0K1"/>
<keyword evidence="3" id="KW-1185">Reference proteome</keyword>
<reference evidence="3" key="1">
    <citation type="submission" date="2016-09" db="EMBL/GenBank/DDBJ databases">
        <authorList>
            <person name="Varghese N."/>
            <person name="Submissions S."/>
        </authorList>
    </citation>
    <scope>NUCLEOTIDE SEQUENCE [LARGE SCALE GENOMIC DNA]</scope>
    <source>
        <strain evidence="3">25nlg</strain>
    </source>
</reference>
<dbReference type="Proteomes" id="UP000242662">
    <property type="component" value="Unassembled WGS sequence"/>
</dbReference>
<feature type="signal peptide" evidence="1">
    <location>
        <begin position="1"/>
        <end position="29"/>
    </location>
</feature>
<evidence type="ECO:0000313" key="3">
    <source>
        <dbReference type="Proteomes" id="UP000242662"/>
    </source>
</evidence>
<evidence type="ECO:0000256" key="1">
    <source>
        <dbReference type="SAM" id="SignalP"/>
    </source>
</evidence>
<dbReference type="EMBL" id="FMYM01000002">
    <property type="protein sequence ID" value="SDB87782.1"/>
    <property type="molecule type" value="Genomic_DNA"/>
</dbReference>